<comment type="caution">
    <text evidence="2">The sequence shown here is derived from an EMBL/GenBank/DDBJ whole genome shotgun (WGS) entry which is preliminary data.</text>
</comment>
<dbReference type="GO" id="GO:0050482">
    <property type="term" value="P:arachidonate secretion"/>
    <property type="evidence" value="ECO:0007669"/>
    <property type="project" value="InterPro"/>
</dbReference>
<reference evidence="2 3" key="1">
    <citation type="journal article" date="2018" name="Sci. Rep.">
        <title>Comparative analysis of the Pocillopora damicornis genome highlights role of immune system in coral evolution.</title>
        <authorList>
            <person name="Cunning R."/>
            <person name="Bay R.A."/>
            <person name="Gillette P."/>
            <person name="Baker A.C."/>
            <person name="Traylor-Knowles N."/>
        </authorList>
    </citation>
    <scope>NUCLEOTIDE SEQUENCE [LARGE SCALE GENOMIC DNA]</scope>
    <source>
        <strain evidence="2">RSMAS</strain>
        <tissue evidence="2">Whole animal</tissue>
    </source>
</reference>
<gene>
    <name evidence="2" type="ORF">pdam_00004678</name>
</gene>
<dbReference type="PANTHER" id="PTHR37687:SF1">
    <property type="entry name" value="AGAP006772-PA"/>
    <property type="match status" value="1"/>
</dbReference>
<dbReference type="AlphaFoldDB" id="A0A3M6UCA3"/>
<keyword evidence="1" id="KW-0732">Signal</keyword>
<evidence type="ECO:0000313" key="3">
    <source>
        <dbReference type="Proteomes" id="UP000275408"/>
    </source>
</evidence>
<organism evidence="2 3">
    <name type="scientific">Pocillopora damicornis</name>
    <name type="common">Cauliflower coral</name>
    <name type="synonym">Millepora damicornis</name>
    <dbReference type="NCBI Taxonomy" id="46731"/>
    <lineage>
        <taxon>Eukaryota</taxon>
        <taxon>Metazoa</taxon>
        <taxon>Cnidaria</taxon>
        <taxon>Anthozoa</taxon>
        <taxon>Hexacorallia</taxon>
        <taxon>Scleractinia</taxon>
        <taxon>Astrocoeniina</taxon>
        <taxon>Pocilloporidae</taxon>
        <taxon>Pocillopora</taxon>
    </lineage>
</organism>
<dbReference type="InterPro" id="IPR038875">
    <property type="entry name" value="PLA2_conodipine-like"/>
</dbReference>
<dbReference type="OMA" id="ALLEVWY"/>
<dbReference type="Gene3D" id="1.20.90.10">
    <property type="entry name" value="Phospholipase A2 domain"/>
    <property type="match status" value="1"/>
</dbReference>
<dbReference type="InterPro" id="IPR036444">
    <property type="entry name" value="PLipase_A2_dom_sf"/>
</dbReference>
<dbReference type="EMBL" id="RCHS01001807">
    <property type="protein sequence ID" value="RMX51327.1"/>
    <property type="molecule type" value="Genomic_DNA"/>
</dbReference>
<evidence type="ECO:0000256" key="1">
    <source>
        <dbReference type="SAM" id="SignalP"/>
    </source>
</evidence>
<dbReference type="SUPFAM" id="SSF48619">
    <property type="entry name" value="Phospholipase A2, PLA2"/>
    <property type="match status" value="1"/>
</dbReference>
<evidence type="ECO:0008006" key="4">
    <source>
        <dbReference type="Google" id="ProtNLM"/>
    </source>
</evidence>
<dbReference type="GO" id="GO:0004623">
    <property type="term" value="F:phospholipase A2 activity"/>
    <property type="evidence" value="ECO:0007669"/>
    <property type="project" value="InterPro"/>
</dbReference>
<dbReference type="PANTHER" id="PTHR37687">
    <property type="entry name" value="AGAP006772-PA"/>
    <property type="match status" value="1"/>
</dbReference>
<protein>
    <recommendedName>
        <fullName evidence="4">Conodipine-M alpha chain</fullName>
    </recommendedName>
</protein>
<keyword evidence="3" id="KW-1185">Reference proteome</keyword>
<feature type="chain" id="PRO_5018040947" description="Conodipine-M alpha chain" evidence="1">
    <location>
        <begin position="23"/>
        <end position="159"/>
    </location>
</feature>
<feature type="signal peptide" evidence="1">
    <location>
        <begin position="1"/>
        <end position="22"/>
    </location>
</feature>
<name>A0A3M6UCA3_POCDA</name>
<dbReference type="OrthoDB" id="10043382at2759"/>
<dbReference type="GO" id="GO:0006644">
    <property type="term" value="P:phospholipid metabolic process"/>
    <property type="evidence" value="ECO:0007669"/>
    <property type="project" value="InterPro"/>
</dbReference>
<evidence type="ECO:0000313" key="2">
    <source>
        <dbReference type="EMBL" id="RMX51327.1"/>
    </source>
</evidence>
<accession>A0A3M6UCA3</accession>
<dbReference type="Proteomes" id="UP000275408">
    <property type="component" value="Unassembled WGS sequence"/>
</dbReference>
<proteinExistence type="predicted"/>
<sequence>MAFVDPVLILGLFVLRFTFCSGRVCEADRNTNGCSTPMGINAPFKREFTPACDKHDICYGCGNHYNWTREACDKALLRDMIQSCHRRVHSRTRRGVMDALLDIWYFFQGISKEERRCKLAAEMYYKIVRTFGASHFEKKDHIYCINTCADQHGSPFVEL</sequence>